<gene>
    <name evidence="2" type="ORF">K504DRAFT_236628</name>
</gene>
<evidence type="ECO:0000313" key="3">
    <source>
        <dbReference type="Proteomes" id="UP000799428"/>
    </source>
</evidence>
<organism evidence="2 3">
    <name type="scientific">Pleomassaria siparia CBS 279.74</name>
    <dbReference type="NCBI Taxonomy" id="1314801"/>
    <lineage>
        <taxon>Eukaryota</taxon>
        <taxon>Fungi</taxon>
        <taxon>Dikarya</taxon>
        <taxon>Ascomycota</taxon>
        <taxon>Pezizomycotina</taxon>
        <taxon>Dothideomycetes</taxon>
        <taxon>Pleosporomycetidae</taxon>
        <taxon>Pleosporales</taxon>
        <taxon>Pleomassariaceae</taxon>
        <taxon>Pleomassaria</taxon>
    </lineage>
</organism>
<keyword evidence="1" id="KW-0472">Membrane</keyword>
<accession>A0A6G1KDC4</accession>
<evidence type="ECO:0000313" key="2">
    <source>
        <dbReference type="EMBL" id="KAF2710828.1"/>
    </source>
</evidence>
<reference evidence="2" key="1">
    <citation type="journal article" date="2020" name="Stud. Mycol.">
        <title>101 Dothideomycetes genomes: a test case for predicting lifestyles and emergence of pathogens.</title>
        <authorList>
            <person name="Haridas S."/>
            <person name="Albert R."/>
            <person name="Binder M."/>
            <person name="Bloem J."/>
            <person name="Labutti K."/>
            <person name="Salamov A."/>
            <person name="Andreopoulos B."/>
            <person name="Baker S."/>
            <person name="Barry K."/>
            <person name="Bills G."/>
            <person name="Bluhm B."/>
            <person name="Cannon C."/>
            <person name="Castanera R."/>
            <person name="Culley D."/>
            <person name="Daum C."/>
            <person name="Ezra D."/>
            <person name="Gonzalez J."/>
            <person name="Henrissat B."/>
            <person name="Kuo A."/>
            <person name="Liang C."/>
            <person name="Lipzen A."/>
            <person name="Lutzoni F."/>
            <person name="Magnuson J."/>
            <person name="Mondo S."/>
            <person name="Nolan M."/>
            <person name="Ohm R."/>
            <person name="Pangilinan J."/>
            <person name="Park H.-J."/>
            <person name="Ramirez L."/>
            <person name="Alfaro M."/>
            <person name="Sun H."/>
            <person name="Tritt A."/>
            <person name="Yoshinaga Y."/>
            <person name="Zwiers L.-H."/>
            <person name="Turgeon B."/>
            <person name="Goodwin S."/>
            <person name="Spatafora J."/>
            <person name="Crous P."/>
            <person name="Grigoriev I."/>
        </authorList>
    </citation>
    <scope>NUCLEOTIDE SEQUENCE</scope>
    <source>
        <strain evidence="2">CBS 279.74</strain>
    </source>
</reference>
<dbReference type="AlphaFoldDB" id="A0A6G1KDC4"/>
<dbReference type="Proteomes" id="UP000799428">
    <property type="component" value="Unassembled WGS sequence"/>
</dbReference>
<evidence type="ECO:0000256" key="1">
    <source>
        <dbReference type="SAM" id="Phobius"/>
    </source>
</evidence>
<dbReference type="EMBL" id="MU005768">
    <property type="protein sequence ID" value="KAF2710828.1"/>
    <property type="molecule type" value="Genomic_DNA"/>
</dbReference>
<proteinExistence type="predicted"/>
<keyword evidence="1" id="KW-1133">Transmembrane helix</keyword>
<protein>
    <submittedName>
        <fullName evidence="2">Uncharacterized protein</fullName>
    </submittedName>
</protein>
<keyword evidence="3" id="KW-1185">Reference proteome</keyword>
<name>A0A6G1KDC4_9PLEO</name>
<sequence length="53" mass="6321">MYIHRDADCDALFFVSEIMFISSRFVKFWSFVVDEIYMVCLTELVGWLSVIFT</sequence>
<keyword evidence="1" id="KW-0812">Transmembrane</keyword>
<feature type="transmembrane region" description="Helical" evidence="1">
    <location>
        <begin position="36"/>
        <end position="52"/>
    </location>
</feature>